<dbReference type="EMBL" id="CP015922">
    <property type="protein sequence ID" value="ANI99674.1"/>
    <property type="molecule type" value="Genomic_DNA"/>
</dbReference>
<name>A0A191UF67_9BURK</name>
<dbReference type="KEGG" id="pwu:A8O14_06010"/>
<sequence length="122" mass="13939">MVEKLKVWVPERRDMIWIICNPQSGKEMQGEHPILVISPKAFNEKTGIVIGLPMTHAKSNETNPFAMKFSPSKADPVYILTHQPKSFDWRLRNARPHPWKTLPPALFQEACDGLNSIIEIAH</sequence>
<gene>
    <name evidence="1" type="ORF">A8O14_06010</name>
</gene>
<keyword evidence="2" id="KW-1185">Reference proteome</keyword>
<dbReference type="Gene3D" id="2.30.30.110">
    <property type="match status" value="1"/>
</dbReference>
<reference evidence="2" key="1">
    <citation type="submission" date="2016-05" db="EMBL/GenBank/DDBJ databases">
        <title>Polynucleobacter sp. QLW-P1FAT50C-4 genome.</title>
        <authorList>
            <person name="Hahn M.W."/>
        </authorList>
    </citation>
    <scope>NUCLEOTIDE SEQUENCE [LARGE SCALE GENOMIC DNA]</scope>
    <source>
        <strain evidence="2">QLW-P1FAT50C-4</strain>
    </source>
</reference>
<accession>A0A191UF67</accession>
<dbReference type="RefSeq" id="WP_068948685.1">
    <property type="nucleotide sequence ID" value="NZ_CP015922.1"/>
</dbReference>
<dbReference type="Pfam" id="PF02452">
    <property type="entry name" value="PemK_toxin"/>
    <property type="match status" value="1"/>
</dbReference>
<protein>
    <submittedName>
        <fullName evidence="1">Growth inhibitor PemK</fullName>
    </submittedName>
</protein>
<dbReference type="AlphaFoldDB" id="A0A191UF67"/>
<evidence type="ECO:0000313" key="2">
    <source>
        <dbReference type="Proteomes" id="UP000078463"/>
    </source>
</evidence>
<dbReference type="OrthoDB" id="9808744at2"/>
<dbReference type="InterPro" id="IPR003477">
    <property type="entry name" value="PemK-like"/>
</dbReference>
<organism evidence="1 2">
    <name type="scientific">Polynucleobacter wuianus</name>
    <dbReference type="NCBI Taxonomy" id="1743168"/>
    <lineage>
        <taxon>Bacteria</taxon>
        <taxon>Pseudomonadati</taxon>
        <taxon>Pseudomonadota</taxon>
        <taxon>Betaproteobacteria</taxon>
        <taxon>Burkholderiales</taxon>
        <taxon>Burkholderiaceae</taxon>
        <taxon>Polynucleobacter</taxon>
    </lineage>
</organism>
<dbReference type="GO" id="GO:0003677">
    <property type="term" value="F:DNA binding"/>
    <property type="evidence" value="ECO:0007669"/>
    <property type="project" value="InterPro"/>
</dbReference>
<evidence type="ECO:0000313" key="1">
    <source>
        <dbReference type="EMBL" id="ANI99674.1"/>
    </source>
</evidence>
<dbReference type="SUPFAM" id="SSF50118">
    <property type="entry name" value="Cell growth inhibitor/plasmid maintenance toxic component"/>
    <property type="match status" value="1"/>
</dbReference>
<proteinExistence type="predicted"/>
<dbReference type="Proteomes" id="UP000078463">
    <property type="component" value="Chromosome"/>
</dbReference>
<dbReference type="STRING" id="1743168.A8O14_06010"/>
<dbReference type="InterPro" id="IPR011067">
    <property type="entry name" value="Plasmid_toxin/cell-grow_inhib"/>
</dbReference>